<keyword evidence="9" id="KW-0811">Translocation</keyword>
<evidence type="ECO:0000256" key="13">
    <source>
        <dbReference type="SAM" id="Phobius"/>
    </source>
</evidence>
<evidence type="ECO:0000256" key="3">
    <source>
        <dbReference type="ARBA" id="ARBA00005760"/>
    </source>
</evidence>
<comment type="similarity">
    <text evidence="3">Belongs to the NDC1 family.</text>
</comment>
<protein>
    <recommendedName>
        <fullName evidence="16">Nucleoporin NDC1</fullName>
    </recommendedName>
</protein>
<comment type="caution">
    <text evidence="14">The sequence shown here is derived from an EMBL/GenBank/DDBJ whole genome shotgun (WGS) entry which is preliminary data.</text>
</comment>
<dbReference type="GO" id="GO:0070762">
    <property type="term" value="C:nuclear pore transmembrane ring"/>
    <property type="evidence" value="ECO:0007669"/>
    <property type="project" value="TreeGrafter"/>
</dbReference>
<evidence type="ECO:0000256" key="6">
    <source>
        <dbReference type="ARBA" id="ARBA00022816"/>
    </source>
</evidence>
<evidence type="ECO:0000256" key="11">
    <source>
        <dbReference type="ARBA" id="ARBA00023136"/>
    </source>
</evidence>
<dbReference type="GO" id="GO:0031965">
    <property type="term" value="C:nuclear membrane"/>
    <property type="evidence" value="ECO:0007669"/>
    <property type="project" value="UniProtKB-SubCell"/>
</dbReference>
<dbReference type="GO" id="GO:0051028">
    <property type="term" value="P:mRNA transport"/>
    <property type="evidence" value="ECO:0007669"/>
    <property type="project" value="UniProtKB-KW"/>
</dbReference>
<dbReference type="Pfam" id="PF09531">
    <property type="entry name" value="Ndc1_Nup"/>
    <property type="match status" value="1"/>
</dbReference>
<evidence type="ECO:0000256" key="4">
    <source>
        <dbReference type="ARBA" id="ARBA00022448"/>
    </source>
</evidence>
<dbReference type="EMBL" id="LSRQ01006442">
    <property type="protein sequence ID" value="OAY66171.1"/>
    <property type="molecule type" value="Genomic_DNA"/>
</dbReference>
<evidence type="ECO:0000256" key="12">
    <source>
        <dbReference type="ARBA" id="ARBA00023242"/>
    </source>
</evidence>
<evidence type="ECO:0008006" key="16">
    <source>
        <dbReference type="Google" id="ProtNLM"/>
    </source>
</evidence>
<organism evidence="14 15">
    <name type="scientific">Ananas comosus</name>
    <name type="common">Pineapple</name>
    <name type="synonym">Ananas ananas</name>
    <dbReference type="NCBI Taxonomy" id="4615"/>
    <lineage>
        <taxon>Eukaryota</taxon>
        <taxon>Viridiplantae</taxon>
        <taxon>Streptophyta</taxon>
        <taxon>Embryophyta</taxon>
        <taxon>Tracheophyta</taxon>
        <taxon>Spermatophyta</taxon>
        <taxon>Magnoliopsida</taxon>
        <taxon>Liliopsida</taxon>
        <taxon>Poales</taxon>
        <taxon>Bromeliaceae</taxon>
        <taxon>Bromelioideae</taxon>
        <taxon>Ananas</taxon>
    </lineage>
</organism>
<dbReference type="GO" id="GO:0006999">
    <property type="term" value="P:nuclear pore organization"/>
    <property type="evidence" value="ECO:0007669"/>
    <property type="project" value="TreeGrafter"/>
</dbReference>
<evidence type="ECO:0000256" key="2">
    <source>
        <dbReference type="ARBA" id="ARBA00004567"/>
    </source>
</evidence>
<keyword evidence="6" id="KW-0509">mRNA transport</keyword>
<evidence type="ECO:0000256" key="10">
    <source>
        <dbReference type="ARBA" id="ARBA00023132"/>
    </source>
</evidence>
<evidence type="ECO:0000256" key="1">
    <source>
        <dbReference type="ARBA" id="ARBA00004232"/>
    </source>
</evidence>
<keyword evidence="8 13" id="KW-1133">Transmembrane helix</keyword>
<dbReference type="PANTHER" id="PTHR13269:SF6">
    <property type="entry name" value="NUCLEOPORIN NDC1"/>
    <property type="match status" value="1"/>
</dbReference>
<reference evidence="14 15" key="1">
    <citation type="journal article" date="2016" name="DNA Res.">
        <title>The draft genome of MD-2 pineapple using hybrid error correction of long reads.</title>
        <authorList>
            <person name="Redwan R.M."/>
            <person name="Saidin A."/>
            <person name="Kumar S.V."/>
        </authorList>
    </citation>
    <scope>NUCLEOTIDE SEQUENCE [LARGE SCALE GENOMIC DNA]</scope>
    <source>
        <strain evidence="15">cv. MD2</strain>
        <tissue evidence="14">Leaf</tissue>
    </source>
</reference>
<dbReference type="PANTHER" id="PTHR13269">
    <property type="entry name" value="NUCLEOPORIN NDC1"/>
    <property type="match status" value="1"/>
</dbReference>
<dbReference type="AlphaFoldDB" id="A0A199UNF0"/>
<sequence>MSPPPLSPRDVVKRRWLGFLIWESIASTALYLLSSLFLSRRPFPLSLLSFLSFHLSLLLLSLSFFILASPRPEPSASLAELAKAPFFAPLRGELRRRVRRALDAALFAALCCASGFLAAAAACGDADELVDARRLLGLGLRGSVFGLVFGIQYLYRKRWVLRFPIIQRPLFYSFKMGLPSSIKRAVKLSIRALFCSFILMLFLPKEFKGKRTIGRHIIQQIKFFIGTFTVSLCWEISHHLLQVVHTRRCIFAPLQGSAAAETNPSKILLETLEQSSPRSLLQYLAYLDLCMVSESNLERWRRAAFFEETGETYRRVVNACLRPLEQLASKLAEGLEGFYVDKADFLSQQLNPPLDIHVQSRLFETFNDFQLSTWCARTLAALTARSHWEDCYGVAQLTGSNADVVSTLLSSLLAVEACLGKKTNPQPAGFLGPASIRWATAGTGRKESITAIASKTRGFALQGNAYAMADVLRTSIYQVVSAFHADMQANLKASVLEKNWISEGKPLFGTRPVLVQKLCLFLQYNAV</sequence>
<keyword evidence="4" id="KW-0813">Transport</keyword>
<feature type="transmembrane region" description="Helical" evidence="13">
    <location>
        <begin position="135"/>
        <end position="155"/>
    </location>
</feature>
<dbReference type="GO" id="GO:0015031">
    <property type="term" value="P:protein transport"/>
    <property type="evidence" value="ECO:0007669"/>
    <property type="project" value="UniProtKB-KW"/>
</dbReference>
<keyword evidence="11 13" id="KW-0472">Membrane</keyword>
<evidence type="ECO:0000256" key="8">
    <source>
        <dbReference type="ARBA" id="ARBA00022989"/>
    </source>
</evidence>
<feature type="transmembrane region" description="Helical" evidence="13">
    <location>
        <begin position="45"/>
        <end position="68"/>
    </location>
</feature>
<evidence type="ECO:0000256" key="5">
    <source>
        <dbReference type="ARBA" id="ARBA00022692"/>
    </source>
</evidence>
<name>A0A199UNF0_ANACO</name>
<keyword evidence="7" id="KW-0653">Protein transport</keyword>
<evidence type="ECO:0000256" key="7">
    <source>
        <dbReference type="ARBA" id="ARBA00022927"/>
    </source>
</evidence>
<gene>
    <name evidence="14" type="ORF">ACMD2_16336</name>
</gene>
<feature type="transmembrane region" description="Helical" evidence="13">
    <location>
        <begin position="104"/>
        <end position="123"/>
    </location>
</feature>
<dbReference type="GO" id="GO:0030674">
    <property type="term" value="F:protein-macromolecule adaptor activity"/>
    <property type="evidence" value="ECO:0007669"/>
    <property type="project" value="TreeGrafter"/>
</dbReference>
<dbReference type="STRING" id="4615.A0A199UNF0"/>
<comment type="subcellular location">
    <subcellularLocation>
        <location evidence="1">Nucleus membrane</location>
        <topology evidence="1">Multi-pass membrane protein</topology>
    </subcellularLocation>
    <subcellularLocation>
        <location evidence="2">Nucleus</location>
        <location evidence="2">Nuclear pore complex</location>
    </subcellularLocation>
</comment>
<evidence type="ECO:0000256" key="9">
    <source>
        <dbReference type="ARBA" id="ARBA00023010"/>
    </source>
</evidence>
<proteinExistence type="inferred from homology"/>
<evidence type="ECO:0000313" key="15">
    <source>
        <dbReference type="Proteomes" id="UP000092600"/>
    </source>
</evidence>
<keyword evidence="5 13" id="KW-0812">Transmembrane</keyword>
<accession>A0A199UNF0</accession>
<feature type="transmembrane region" description="Helical" evidence="13">
    <location>
        <begin position="20"/>
        <end position="38"/>
    </location>
</feature>
<keyword evidence="12" id="KW-0539">Nucleus</keyword>
<evidence type="ECO:0000313" key="14">
    <source>
        <dbReference type="EMBL" id="OAY66171.1"/>
    </source>
</evidence>
<keyword evidence="10" id="KW-0906">Nuclear pore complex</keyword>
<dbReference type="InterPro" id="IPR019049">
    <property type="entry name" value="Nucleoporin_prot_Ndc1/Nup"/>
</dbReference>
<dbReference type="Proteomes" id="UP000092600">
    <property type="component" value="Unassembled WGS sequence"/>
</dbReference>